<evidence type="ECO:0000313" key="2">
    <source>
        <dbReference type="Proteomes" id="UP000305222"/>
    </source>
</evidence>
<comment type="caution">
    <text evidence="1">The sequence shown here is derived from an EMBL/GenBank/DDBJ whole genome shotgun (WGS) entry which is preliminary data.</text>
</comment>
<accession>A0A4U3AR32</accession>
<proteinExistence type="predicted"/>
<gene>
    <name evidence="1" type="ORF">FC699_24520</name>
</gene>
<feature type="non-terminal residue" evidence="1">
    <location>
        <position position="58"/>
    </location>
</feature>
<protein>
    <submittedName>
        <fullName evidence="1">Acyl-CoA dehydrogenase</fullName>
    </submittedName>
</protein>
<reference evidence="1 2" key="1">
    <citation type="journal article" date="2019" name="Environ. Microbiol.">
        <title>An active ?-lactamase is a part of an orchestrated cell wall stress resistance network of Bacillus subtilis and related rhizosphere species.</title>
        <authorList>
            <person name="Bucher T."/>
            <person name="Keren-Paz A."/>
            <person name="Hausser J."/>
            <person name="Olender T."/>
            <person name="Cytryn E."/>
            <person name="Kolodkin-Gal I."/>
        </authorList>
    </citation>
    <scope>NUCLEOTIDE SEQUENCE [LARGE SCALE GENOMIC DNA]</scope>
    <source>
        <strain evidence="1 2">I5</strain>
    </source>
</reference>
<organism evidence="1 2">
    <name type="scientific">Bacillus wiedmannii</name>
    <dbReference type="NCBI Taxonomy" id="1890302"/>
    <lineage>
        <taxon>Bacteria</taxon>
        <taxon>Bacillati</taxon>
        <taxon>Bacillota</taxon>
        <taxon>Bacilli</taxon>
        <taxon>Bacillales</taxon>
        <taxon>Bacillaceae</taxon>
        <taxon>Bacillus</taxon>
        <taxon>Bacillus cereus group</taxon>
    </lineage>
</organism>
<dbReference type="EMBL" id="SZON01001670">
    <property type="protein sequence ID" value="TKI90201.1"/>
    <property type="molecule type" value="Genomic_DNA"/>
</dbReference>
<dbReference type="AlphaFoldDB" id="A0A4U3AR32"/>
<dbReference type="Proteomes" id="UP000305222">
    <property type="component" value="Unassembled WGS sequence"/>
</dbReference>
<name>A0A4U3AR32_9BACI</name>
<evidence type="ECO:0000313" key="1">
    <source>
        <dbReference type="EMBL" id="TKI90201.1"/>
    </source>
</evidence>
<sequence>MEKTKLPWDEFFSLNKDVNYTFFTPEDFSGDEDLIAKTTEQFVKQEIVPQMENIEQHN</sequence>